<dbReference type="GeneID" id="8105242"/>
<feature type="region of interest" description="Disordered" evidence="6">
    <location>
        <begin position="317"/>
        <end position="346"/>
    </location>
</feature>
<proteinExistence type="inferred from homology"/>
<accession>B8MBS3</accession>
<evidence type="ECO:0000256" key="3">
    <source>
        <dbReference type="ARBA" id="ARBA00022989"/>
    </source>
</evidence>
<feature type="transmembrane region" description="Helical" evidence="7">
    <location>
        <begin position="149"/>
        <end position="174"/>
    </location>
</feature>
<evidence type="ECO:0000313" key="10">
    <source>
        <dbReference type="Proteomes" id="UP000001745"/>
    </source>
</evidence>
<dbReference type="RefSeq" id="XP_002482198.1">
    <property type="nucleotide sequence ID" value="XM_002482153.1"/>
</dbReference>
<feature type="transmembrane region" description="Helical" evidence="7">
    <location>
        <begin position="228"/>
        <end position="252"/>
    </location>
</feature>
<dbReference type="PANTHER" id="PTHR33048">
    <property type="entry name" value="PTH11-LIKE INTEGRAL MEMBRANE PROTEIN (AFU_ORTHOLOGUE AFUA_5G11245)"/>
    <property type="match status" value="1"/>
</dbReference>
<protein>
    <submittedName>
        <fullName evidence="9">Integral membrane protein</fullName>
    </submittedName>
</protein>
<comment type="subcellular location">
    <subcellularLocation>
        <location evidence="1">Membrane</location>
        <topology evidence="1">Multi-pass membrane protein</topology>
    </subcellularLocation>
</comment>
<dbReference type="HOGENOM" id="CLU_028200_25_4_1"/>
<sequence>MSNQLIPPASVIATWPAPNFVDPELRGPGLLVVNVVFSSLAFILTVLRVYTRGFITSTIGLDDVLAVLALSFAIAMCTATSIAAVKFGWDRHIWDVPFTWMPAMLKYRMVFEMTFCLSSILTKISLLWFCRRLLGSSAKSKFRYLNLSLIAAMVLLFILGLLFIFITLFTCIPLKASFDLLPDYPYHCIDGNAVVIAASVINVCTDFMTTVVPMPLIWKLQLPRRQRLAVIAIFGIGITVTIASSVRTYYAWMNTFGSYDATWYGWATGLSASVEINMGLICASAPALRPLIKTVWPRLLGGSGHGHGDSYQRFNGAKPWPPSNRSDNPHIRMGSNESTMKGPGILSRFDSTNEPGIVRTVELETFYEERKEVIYGRPVAANSVNARPLMEARNAHGGGTFFMNRRRDSFPSARHLKELYSDDEALFAVERMV</sequence>
<name>B8MBS3_TALSN</name>
<evidence type="ECO:0000313" key="9">
    <source>
        <dbReference type="EMBL" id="EED18206.1"/>
    </source>
</evidence>
<dbReference type="PANTHER" id="PTHR33048:SF129">
    <property type="entry name" value="INTEGRAL MEMBRANE PROTEIN-RELATED"/>
    <property type="match status" value="1"/>
</dbReference>
<gene>
    <name evidence="9" type="ORF">TSTA_119670</name>
</gene>
<keyword evidence="3 7" id="KW-1133">Transmembrane helix</keyword>
<feature type="transmembrane region" description="Helical" evidence="7">
    <location>
        <begin position="30"/>
        <end position="51"/>
    </location>
</feature>
<feature type="transmembrane region" description="Helical" evidence="7">
    <location>
        <begin position="109"/>
        <end position="129"/>
    </location>
</feature>
<evidence type="ECO:0000256" key="1">
    <source>
        <dbReference type="ARBA" id="ARBA00004141"/>
    </source>
</evidence>
<evidence type="ECO:0000256" key="5">
    <source>
        <dbReference type="ARBA" id="ARBA00038359"/>
    </source>
</evidence>
<evidence type="ECO:0000256" key="7">
    <source>
        <dbReference type="SAM" id="Phobius"/>
    </source>
</evidence>
<feature type="domain" description="Rhodopsin" evidence="8">
    <location>
        <begin position="47"/>
        <end position="293"/>
    </location>
</feature>
<evidence type="ECO:0000256" key="2">
    <source>
        <dbReference type="ARBA" id="ARBA00022692"/>
    </source>
</evidence>
<evidence type="ECO:0000259" key="8">
    <source>
        <dbReference type="Pfam" id="PF20684"/>
    </source>
</evidence>
<keyword evidence="4 7" id="KW-0472">Membrane</keyword>
<dbReference type="Pfam" id="PF20684">
    <property type="entry name" value="Fung_rhodopsin"/>
    <property type="match status" value="1"/>
</dbReference>
<dbReference type="OrthoDB" id="4525788at2759"/>
<organism evidence="9 10">
    <name type="scientific">Talaromyces stipitatus (strain ATCC 10500 / CBS 375.48 / QM 6759 / NRRL 1006)</name>
    <name type="common">Penicillium stipitatum</name>
    <dbReference type="NCBI Taxonomy" id="441959"/>
    <lineage>
        <taxon>Eukaryota</taxon>
        <taxon>Fungi</taxon>
        <taxon>Dikarya</taxon>
        <taxon>Ascomycota</taxon>
        <taxon>Pezizomycotina</taxon>
        <taxon>Eurotiomycetes</taxon>
        <taxon>Eurotiomycetidae</taxon>
        <taxon>Eurotiales</taxon>
        <taxon>Trichocomaceae</taxon>
        <taxon>Talaromyces</taxon>
        <taxon>Talaromyces sect. Talaromyces</taxon>
    </lineage>
</organism>
<dbReference type="InParanoid" id="B8MBS3"/>
<dbReference type="VEuPathDB" id="FungiDB:TSTA_119670"/>
<reference evidence="10" key="1">
    <citation type="journal article" date="2015" name="Genome Announc.">
        <title>Genome sequence of the AIDS-associated pathogen Penicillium marneffei (ATCC18224) and its near taxonomic relative Talaromyces stipitatus (ATCC10500).</title>
        <authorList>
            <person name="Nierman W.C."/>
            <person name="Fedorova-Abrams N.D."/>
            <person name="Andrianopoulos A."/>
        </authorList>
    </citation>
    <scope>NUCLEOTIDE SEQUENCE [LARGE SCALE GENOMIC DNA]</scope>
    <source>
        <strain evidence="10">ATCC 10500 / CBS 375.48 / QM 6759 / NRRL 1006</strain>
    </source>
</reference>
<dbReference type="STRING" id="441959.B8MBS3"/>
<dbReference type="Proteomes" id="UP000001745">
    <property type="component" value="Unassembled WGS sequence"/>
</dbReference>
<keyword evidence="2 7" id="KW-0812">Transmembrane</keyword>
<dbReference type="GO" id="GO:0016020">
    <property type="term" value="C:membrane"/>
    <property type="evidence" value="ECO:0007669"/>
    <property type="project" value="UniProtKB-SubCell"/>
</dbReference>
<dbReference type="PhylomeDB" id="B8MBS3"/>
<feature type="transmembrane region" description="Helical" evidence="7">
    <location>
        <begin position="264"/>
        <end position="288"/>
    </location>
</feature>
<feature type="transmembrane region" description="Helical" evidence="7">
    <location>
        <begin position="194"/>
        <end position="216"/>
    </location>
</feature>
<evidence type="ECO:0000256" key="4">
    <source>
        <dbReference type="ARBA" id="ARBA00023136"/>
    </source>
</evidence>
<dbReference type="EMBL" id="EQ962655">
    <property type="protein sequence ID" value="EED18206.1"/>
    <property type="molecule type" value="Genomic_DNA"/>
</dbReference>
<dbReference type="InterPro" id="IPR049326">
    <property type="entry name" value="Rhodopsin_dom_fungi"/>
</dbReference>
<dbReference type="InterPro" id="IPR052337">
    <property type="entry name" value="SAT4-like"/>
</dbReference>
<dbReference type="OMA" id="INMGLIC"/>
<keyword evidence="10" id="KW-1185">Reference proteome</keyword>
<dbReference type="AlphaFoldDB" id="B8MBS3"/>
<comment type="similarity">
    <text evidence="5">Belongs to the SAT4 family.</text>
</comment>
<dbReference type="eggNOG" id="ENOG502SMK9">
    <property type="taxonomic scope" value="Eukaryota"/>
</dbReference>
<feature type="transmembrane region" description="Helical" evidence="7">
    <location>
        <begin position="63"/>
        <end position="89"/>
    </location>
</feature>
<evidence type="ECO:0000256" key="6">
    <source>
        <dbReference type="SAM" id="MobiDB-lite"/>
    </source>
</evidence>